<dbReference type="Proteomes" id="UP000185612">
    <property type="component" value="Unassembled WGS sequence"/>
</dbReference>
<dbReference type="InterPro" id="IPR036412">
    <property type="entry name" value="HAD-like_sf"/>
</dbReference>
<evidence type="ECO:0000256" key="13">
    <source>
        <dbReference type="PIRSR" id="PIRSR604469-1"/>
    </source>
</evidence>
<dbReference type="FunCoup" id="A0A1Q5PYH9">
    <property type="interactions" value="122"/>
</dbReference>
<name>A0A1Q5PYH9_9ACTO</name>
<dbReference type="InterPro" id="IPR023214">
    <property type="entry name" value="HAD_sf"/>
</dbReference>
<evidence type="ECO:0000256" key="10">
    <source>
        <dbReference type="ARBA" id="ARBA00031693"/>
    </source>
</evidence>
<keyword evidence="15" id="KW-1185">Reference proteome</keyword>
<dbReference type="InParanoid" id="A0A1Q5PYH9"/>
<organism evidence="14 15">
    <name type="scientific">Buchananella hordeovulneris</name>
    <dbReference type="NCBI Taxonomy" id="52770"/>
    <lineage>
        <taxon>Bacteria</taxon>
        <taxon>Bacillati</taxon>
        <taxon>Actinomycetota</taxon>
        <taxon>Actinomycetes</taxon>
        <taxon>Actinomycetales</taxon>
        <taxon>Actinomycetaceae</taxon>
        <taxon>Buchananella</taxon>
    </lineage>
</organism>
<keyword evidence="8" id="KW-0460">Magnesium</keyword>
<evidence type="ECO:0000313" key="15">
    <source>
        <dbReference type="Proteomes" id="UP000185612"/>
    </source>
</evidence>
<evidence type="ECO:0000256" key="12">
    <source>
        <dbReference type="ARBA" id="ARBA00048523"/>
    </source>
</evidence>
<protein>
    <recommendedName>
        <fullName evidence="4">phosphoserine phosphatase</fullName>
        <ecNumber evidence="4">3.1.3.3</ecNumber>
    </recommendedName>
    <alternativeName>
        <fullName evidence="10">O-phosphoserine phosphohydrolase</fullName>
    </alternativeName>
</protein>
<evidence type="ECO:0000256" key="2">
    <source>
        <dbReference type="ARBA" id="ARBA00005135"/>
    </source>
</evidence>
<dbReference type="InterPro" id="IPR004469">
    <property type="entry name" value="PSP"/>
</dbReference>
<dbReference type="UniPathway" id="UPA00135">
    <property type="reaction ID" value="UER00198"/>
</dbReference>
<comment type="cofactor">
    <cofactor evidence="1">
        <name>Mg(2+)</name>
        <dbReference type="ChEBI" id="CHEBI:18420"/>
    </cofactor>
</comment>
<evidence type="ECO:0000256" key="1">
    <source>
        <dbReference type="ARBA" id="ARBA00001946"/>
    </source>
</evidence>
<dbReference type="STRING" id="52770.BSZ40_01970"/>
<evidence type="ECO:0000256" key="7">
    <source>
        <dbReference type="ARBA" id="ARBA00022801"/>
    </source>
</evidence>
<reference evidence="15" key="1">
    <citation type="submission" date="2016-12" db="EMBL/GenBank/DDBJ databases">
        <authorList>
            <person name="Meng X."/>
        </authorList>
    </citation>
    <scope>NUCLEOTIDE SEQUENCE [LARGE SCALE GENOMIC DNA]</scope>
    <source>
        <strain evidence="15">DSM 20732</strain>
    </source>
</reference>
<proteinExistence type="inferred from homology"/>
<evidence type="ECO:0000256" key="5">
    <source>
        <dbReference type="ARBA" id="ARBA00022605"/>
    </source>
</evidence>
<accession>A0A1Q5PYH9</accession>
<comment type="similarity">
    <text evidence="3">Belongs to the HAD-like hydrolase superfamily. SerB family.</text>
</comment>
<dbReference type="SFLD" id="SFLDG01136">
    <property type="entry name" value="C1.6:_Phosphoserine_Phosphatas"/>
    <property type="match status" value="1"/>
</dbReference>
<keyword evidence="9" id="KW-0718">Serine biosynthesis</keyword>
<evidence type="ECO:0000256" key="8">
    <source>
        <dbReference type="ARBA" id="ARBA00022842"/>
    </source>
</evidence>
<comment type="caution">
    <text evidence="14">The sequence shown here is derived from an EMBL/GenBank/DDBJ whole genome shotgun (WGS) entry which is preliminary data.</text>
</comment>
<feature type="active site" description="Proton donor" evidence="13">
    <location>
        <position position="85"/>
    </location>
</feature>
<comment type="catalytic activity">
    <reaction evidence="11">
        <text>O-phospho-L-serine + H2O = L-serine + phosphate</text>
        <dbReference type="Rhea" id="RHEA:21208"/>
        <dbReference type="ChEBI" id="CHEBI:15377"/>
        <dbReference type="ChEBI" id="CHEBI:33384"/>
        <dbReference type="ChEBI" id="CHEBI:43474"/>
        <dbReference type="ChEBI" id="CHEBI:57524"/>
        <dbReference type="EC" id="3.1.3.3"/>
    </reaction>
</comment>
<dbReference type="SFLD" id="SFLDG01137">
    <property type="entry name" value="C1.6.1:_Phosphoserine_Phosphat"/>
    <property type="match status" value="1"/>
</dbReference>
<keyword evidence="5" id="KW-0028">Amino-acid biosynthesis</keyword>
<evidence type="ECO:0000256" key="6">
    <source>
        <dbReference type="ARBA" id="ARBA00022723"/>
    </source>
</evidence>
<dbReference type="Pfam" id="PF12710">
    <property type="entry name" value="HAD"/>
    <property type="match status" value="1"/>
</dbReference>
<dbReference type="SFLD" id="SFLDF00029">
    <property type="entry name" value="phosphoserine_phosphatase"/>
    <property type="match status" value="1"/>
</dbReference>
<dbReference type="GO" id="GO:0005737">
    <property type="term" value="C:cytoplasm"/>
    <property type="evidence" value="ECO:0007669"/>
    <property type="project" value="TreeGrafter"/>
</dbReference>
<comment type="catalytic activity">
    <reaction evidence="12">
        <text>O-phospho-D-serine + H2O = D-serine + phosphate</text>
        <dbReference type="Rhea" id="RHEA:24873"/>
        <dbReference type="ChEBI" id="CHEBI:15377"/>
        <dbReference type="ChEBI" id="CHEBI:35247"/>
        <dbReference type="ChEBI" id="CHEBI:43474"/>
        <dbReference type="ChEBI" id="CHEBI:58680"/>
        <dbReference type="EC" id="3.1.3.3"/>
    </reaction>
</comment>
<dbReference type="SFLD" id="SFLDS00003">
    <property type="entry name" value="Haloacid_Dehalogenase"/>
    <property type="match status" value="1"/>
</dbReference>
<dbReference type="GO" id="GO:0006564">
    <property type="term" value="P:L-serine biosynthetic process"/>
    <property type="evidence" value="ECO:0007669"/>
    <property type="project" value="UniProtKB-KW"/>
</dbReference>
<evidence type="ECO:0000313" key="14">
    <source>
        <dbReference type="EMBL" id="OKL52499.1"/>
    </source>
</evidence>
<comment type="pathway">
    <text evidence="2">Amino-acid biosynthesis; L-serine biosynthesis; L-serine from 3-phospho-D-glycerate: step 3/3.</text>
</comment>
<evidence type="ECO:0000256" key="11">
    <source>
        <dbReference type="ARBA" id="ARBA00048138"/>
    </source>
</evidence>
<dbReference type="GO" id="GO:0036424">
    <property type="term" value="F:L-phosphoserine phosphatase activity"/>
    <property type="evidence" value="ECO:0007669"/>
    <property type="project" value="InterPro"/>
</dbReference>
<dbReference type="PANTHER" id="PTHR43344:SF2">
    <property type="entry name" value="PHOSPHOSERINE PHOSPHATASE"/>
    <property type="match status" value="1"/>
</dbReference>
<feature type="active site" description="Nucleophile" evidence="13">
    <location>
        <position position="83"/>
    </location>
</feature>
<dbReference type="SUPFAM" id="SSF56784">
    <property type="entry name" value="HAD-like"/>
    <property type="match status" value="1"/>
</dbReference>
<dbReference type="GO" id="GO:0000287">
    <property type="term" value="F:magnesium ion binding"/>
    <property type="evidence" value="ECO:0007669"/>
    <property type="project" value="TreeGrafter"/>
</dbReference>
<evidence type="ECO:0000256" key="4">
    <source>
        <dbReference type="ARBA" id="ARBA00012640"/>
    </source>
</evidence>
<dbReference type="PANTHER" id="PTHR43344">
    <property type="entry name" value="PHOSPHOSERINE PHOSPHATASE"/>
    <property type="match status" value="1"/>
</dbReference>
<dbReference type="InterPro" id="IPR050582">
    <property type="entry name" value="HAD-like_SerB"/>
</dbReference>
<dbReference type="NCBIfam" id="TIGR00338">
    <property type="entry name" value="serB"/>
    <property type="match status" value="1"/>
</dbReference>
<keyword evidence="6" id="KW-0479">Metal-binding</keyword>
<evidence type="ECO:0000256" key="9">
    <source>
        <dbReference type="ARBA" id="ARBA00023299"/>
    </source>
</evidence>
<evidence type="ECO:0000256" key="3">
    <source>
        <dbReference type="ARBA" id="ARBA00009184"/>
    </source>
</evidence>
<dbReference type="NCBIfam" id="TIGR01488">
    <property type="entry name" value="HAD-SF-IB"/>
    <property type="match status" value="1"/>
</dbReference>
<dbReference type="Gene3D" id="3.40.50.1000">
    <property type="entry name" value="HAD superfamily/HAD-like"/>
    <property type="match status" value="1"/>
</dbReference>
<dbReference type="EC" id="3.1.3.3" evidence="4"/>
<dbReference type="EMBL" id="MQVS01000002">
    <property type="protein sequence ID" value="OKL52499.1"/>
    <property type="molecule type" value="Genomic_DNA"/>
</dbReference>
<dbReference type="AlphaFoldDB" id="A0A1Q5PYH9"/>
<sequence length="287" mass="28952">MAHPRAATAVPQLQAALQAAGVVTSSTVQEWAPDLVVVDLQSATPLTAAAQTVLARWPTAAEEGCDIVAVPSAARGPILLVSDVDSTLIAEEVIEELAQAAGKRAQVAALTEAAMRGELDFATSLTARVSTLAGLPTSTLTAVAASLTPRPFAAQLAAMVHAYGGQIGAVSGGFSEVLAPLAAQLGLDLTAANTLGSQAGHLTGTTVGPVIDRAAKAALLRDWSARSGLRDTVAVGDGANDLDMFAAAELSIALCGKPAARAAADVVLTLPHLGAVAAAIWRHPQWV</sequence>
<keyword evidence="7" id="KW-0378">Hydrolase</keyword>
<gene>
    <name evidence="14" type="ORF">BSZ40_01970</name>
</gene>